<dbReference type="InterPro" id="IPR003388">
    <property type="entry name" value="Reticulon"/>
</dbReference>
<keyword evidence="8" id="KW-0175">Coiled coil</keyword>
<protein>
    <recommendedName>
        <fullName evidence="7">Reticulon</fullName>
    </recommendedName>
</protein>
<dbReference type="GO" id="GO:0071787">
    <property type="term" value="P:endoplasmic reticulum tubular network formation"/>
    <property type="evidence" value="ECO:0007669"/>
    <property type="project" value="TreeGrafter"/>
</dbReference>
<organism evidence="11 12">
    <name type="scientific">Sciurus carolinensis</name>
    <name type="common">Eastern gray squirrel</name>
    <dbReference type="NCBI Taxonomy" id="30640"/>
    <lineage>
        <taxon>Eukaryota</taxon>
        <taxon>Metazoa</taxon>
        <taxon>Chordata</taxon>
        <taxon>Craniata</taxon>
        <taxon>Vertebrata</taxon>
        <taxon>Euteleostomi</taxon>
        <taxon>Mammalia</taxon>
        <taxon>Eutheria</taxon>
        <taxon>Euarchontoglires</taxon>
        <taxon>Glires</taxon>
        <taxon>Rodentia</taxon>
        <taxon>Sciuromorpha</taxon>
        <taxon>Sciuridae</taxon>
        <taxon>Sciurinae</taxon>
        <taxon>Sciurini</taxon>
        <taxon>Sciurus</taxon>
    </lineage>
</organism>
<feature type="coiled-coil region" evidence="8">
    <location>
        <begin position="1505"/>
        <end position="1536"/>
    </location>
</feature>
<feature type="compositionally biased region" description="Basic and acidic residues" evidence="9">
    <location>
        <begin position="415"/>
        <end position="429"/>
    </location>
</feature>
<evidence type="ECO:0000256" key="2">
    <source>
        <dbReference type="ARBA" id="ARBA00022692"/>
    </source>
</evidence>
<dbReference type="GO" id="GO:0030182">
    <property type="term" value="P:neuron differentiation"/>
    <property type="evidence" value="ECO:0007669"/>
    <property type="project" value="TreeGrafter"/>
</dbReference>
<evidence type="ECO:0000256" key="8">
    <source>
        <dbReference type="SAM" id="Coils"/>
    </source>
</evidence>
<evidence type="ECO:0000256" key="1">
    <source>
        <dbReference type="ARBA" id="ARBA00004477"/>
    </source>
</evidence>
<dbReference type="Pfam" id="PF02453">
    <property type="entry name" value="Reticulon"/>
    <property type="match status" value="1"/>
</dbReference>
<dbReference type="InterPro" id="IPR046964">
    <property type="entry name" value="RTN1-4"/>
</dbReference>
<dbReference type="FunFam" id="1.20.5.2480:FF:000001">
    <property type="entry name" value="Reticulon"/>
    <property type="match status" value="1"/>
</dbReference>
<feature type="compositionally biased region" description="Basic and acidic residues" evidence="9">
    <location>
        <begin position="214"/>
        <end position="224"/>
    </location>
</feature>
<comment type="function">
    <text evidence="6">Inhibits amyloid precursor protein processing, probably by blocking BACE1 activity.</text>
</comment>
<feature type="transmembrane region" description="Helical" evidence="7">
    <location>
        <begin position="525"/>
        <end position="549"/>
    </location>
</feature>
<comment type="caution">
    <text evidence="11">The sequence shown here is derived from an EMBL/GenBank/DDBJ whole genome shotgun (WGS) entry which is preliminary data.</text>
</comment>
<dbReference type="Proteomes" id="UP001166674">
    <property type="component" value="Unassembled WGS sequence"/>
</dbReference>
<dbReference type="GO" id="GO:0007420">
    <property type="term" value="P:brain development"/>
    <property type="evidence" value="ECO:0007669"/>
    <property type="project" value="TreeGrafter"/>
</dbReference>
<feature type="region of interest" description="Disordered" evidence="9">
    <location>
        <begin position="740"/>
        <end position="763"/>
    </location>
</feature>
<feature type="region of interest" description="Disordered" evidence="9">
    <location>
        <begin position="210"/>
        <end position="497"/>
    </location>
</feature>
<dbReference type="PANTHER" id="PTHR45799:SF5">
    <property type="entry name" value="RETICULON-1"/>
    <property type="match status" value="1"/>
</dbReference>
<evidence type="ECO:0000313" key="11">
    <source>
        <dbReference type="EMBL" id="MBZ3872094.1"/>
    </source>
</evidence>
<sequence>MAAISSALDLSSTTRQDGEGACYTSLISDICYAPQEDSTYFTGILQKENGHITTSENPEELGTPGASLPDVPGMESRGLFSSDSGIEMTPAESTEVNKILADPLDQMKTEAYKYMDITRPEEVKCQEQRHPESEDKDLNFKNKDTEISTKVEGVRGPDKPAPVEGKVIKDHLFEESTFAPYIDDLSEGQHSAPLITAPIKITLTEIEPSVTTATHEKTPEKQDICLKPSPDTVPTVTVSEPEDDSPGSVTPPSSGTEPSAAESQGKCSISEDELITAIKEAKGLSYETTESPRPVGQVADRPEAKARSGLPTIPSPLDHEASSAESGDSEIELVSEDPMASEDALPSGYVTFGTVGGPPPSPASPSIQYSILREEREAELDSELIIESCDASSASEESPKREQDSPPMKPSALDAIREETGARAEERAPSRRGLVEQGPFMYPSAAPQTDPELPSGDRAPAPEGSPSQWKPAEAVTSNQSPSTSEGPGARGPGTVPPLPFLNKQKAIDLLYWRDIKQTGIVFGSFLLLLFSLTQFSVVSVVAYLALAALSATISFRIYKSVLQAVQKTDEGHPFKAYLELEITLSQEQIQKYTDCLQLYVNSTLKELRRLFLVQDLVDSLKFAVLMWLLTYVGALFNGLTLLLMAVVSMFTLPVVYVKHQAQIDQYLGLVRTHINAVVANSVGCTLLFPYACPSFSALAMAAAAACNLQIFALLKKCLTMESSFQFRLIPNSCGSILENPGGTQPRCGPRGGARGPQRPRCPDNRRLLASEALGKSGKMSLNSWIPELCSGDKMVQKVAVSTGPSLELFTFPSTLGSSVATAALEQLLVVGETSPGDWSQASSGMAPRWCSAGTLSESRASLARGEAERDFSAQLCFSGAAEEGMRKSTIDLLEMESMELSRLYFLLEMLPESMSRELEECVTGARKLNLAEIHRMRMKILRTDNEIEFLKKRIVDLTEINKALGEKQEELSKQHTAIVLLLNQMMEQKATTIVDINETYTKINTEREEIELHKIYLKETEELMLKQKEDYLTRKQQLTAQERAPVKMHSDANSKDLAEAGSNSQARIVSNPGTTANPEGLINELKKICDLKKIETYKKKKELDKILKEVTKIKDAVITTSAALSDHNLEIAQLRGSINHWEKELENVKKLCKILENKIRFFTDHQNKLDEESIIEKNDYLTKIKELAEKLHQFRIENKELREKLHTLIRQYKIVSSEEQKVYLQRQIVYGEYRKQMAFITKKENFLTQRKVDIKHMDEGLHTLKRLYNAAKEAYRKQIKILSDNLEKETQRCVVTQWKILCLRKKHEHWVAKIKEEMHEIIEKIEHSEKKRTDLLEETLVRKKEIEEFVAQAEKITIELQEEEEEFTVKEKKLILELNKYEKLYVQEIQIKKETEEELIECIPQLQEAEEEYEIKYKKLEDLYNIFTARKHEEKLICTSITQLTREFSRYLENTEKMKQELQELRDRESKKVRDHFEILKNLEYEIFVNDQKANLLLLENERLKKDLVNNGEEILREIQNLMNKLQERDKKIETLNSWIEGNIEELRSLMNQESPTDLLSKQQLSASGDNSLIFHCSW</sequence>
<keyword evidence="3 7" id="KW-0256">Endoplasmic reticulum</keyword>
<evidence type="ECO:0000256" key="3">
    <source>
        <dbReference type="ARBA" id="ARBA00022824"/>
    </source>
</evidence>
<name>A0AA41MHV3_SCICA</name>
<comment type="subcellular location">
    <subcellularLocation>
        <location evidence="1 7">Endoplasmic reticulum membrane</location>
        <topology evidence="1 7">Multi-pass membrane protein</topology>
    </subcellularLocation>
</comment>
<accession>A0AA41MHV3</accession>
<keyword evidence="4 7" id="KW-1133">Transmembrane helix</keyword>
<dbReference type="Gene3D" id="1.20.5.2480">
    <property type="match status" value="1"/>
</dbReference>
<dbReference type="PANTHER" id="PTHR45799">
    <property type="entry name" value="RETICULON-LIKE PROTEIN"/>
    <property type="match status" value="1"/>
</dbReference>
<feature type="compositionally biased region" description="Low complexity" evidence="9">
    <location>
        <begin position="246"/>
        <end position="259"/>
    </location>
</feature>
<evidence type="ECO:0000313" key="12">
    <source>
        <dbReference type="Proteomes" id="UP001166674"/>
    </source>
</evidence>
<keyword evidence="12" id="KW-1185">Reference proteome</keyword>
<dbReference type="PROSITE" id="PS50845">
    <property type="entry name" value="RETICULON"/>
    <property type="match status" value="1"/>
</dbReference>
<feature type="compositionally biased region" description="Polar residues" evidence="9">
    <location>
        <begin position="475"/>
        <end position="485"/>
    </location>
</feature>
<feature type="transmembrane region" description="Helical" evidence="7">
    <location>
        <begin position="635"/>
        <end position="657"/>
    </location>
</feature>
<evidence type="ECO:0000259" key="10">
    <source>
        <dbReference type="PROSITE" id="PS50845"/>
    </source>
</evidence>
<evidence type="ECO:0000256" key="4">
    <source>
        <dbReference type="ARBA" id="ARBA00022989"/>
    </source>
</evidence>
<dbReference type="GO" id="GO:0014069">
    <property type="term" value="C:postsynaptic density"/>
    <property type="evidence" value="ECO:0007669"/>
    <property type="project" value="TreeGrafter"/>
</dbReference>
<evidence type="ECO:0000256" key="5">
    <source>
        <dbReference type="ARBA" id="ARBA00023136"/>
    </source>
</evidence>
<feature type="coiled-coil region" evidence="8">
    <location>
        <begin position="1124"/>
        <end position="1218"/>
    </location>
</feature>
<evidence type="ECO:0000256" key="7">
    <source>
        <dbReference type="RuleBase" id="RU210713"/>
    </source>
</evidence>
<dbReference type="EMBL" id="JAATJV010182796">
    <property type="protein sequence ID" value="MBZ3872094.1"/>
    <property type="molecule type" value="Genomic_DNA"/>
</dbReference>
<dbReference type="GO" id="GO:0043005">
    <property type="term" value="C:neuron projection"/>
    <property type="evidence" value="ECO:0007669"/>
    <property type="project" value="TreeGrafter"/>
</dbReference>
<proteinExistence type="predicted"/>
<gene>
    <name evidence="11" type="ORF">SUZIE_116220</name>
</gene>
<evidence type="ECO:0000256" key="9">
    <source>
        <dbReference type="SAM" id="MobiDB-lite"/>
    </source>
</evidence>
<dbReference type="GO" id="GO:0005789">
    <property type="term" value="C:endoplasmic reticulum membrane"/>
    <property type="evidence" value="ECO:0007669"/>
    <property type="project" value="UniProtKB-SubCell"/>
</dbReference>
<feature type="domain" description="Reticulon" evidence="10">
    <location>
        <begin position="506"/>
        <end position="677"/>
    </location>
</feature>
<reference evidence="11" key="1">
    <citation type="submission" date="2020-03" db="EMBL/GenBank/DDBJ databases">
        <title>Studies in the Genomics of Life Span.</title>
        <authorList>
            <person name="Glass D."/>
        </authorList>
    </citation>
    <scope>NUCLEOTIDE SEQUENCE</scope>
    <source>
        <strain evidence="11">SUZIE</strain>
        <tissue evidence="11">Muscle</tissue>
    </source>
</reference>
<feature type="coiled-coil region" evidence="8">
    <location>
        <begin position="1272"/>
        <end position="1472"/>
    </location>
</feature>
<evidence type="ECO:0000256" key="6">
    <source>
        <dbReference type="ARBA" id="ARBA00037306"/>
    </source>
</evidence>
<keyword evidence="2 7" id="KW-0812">Transmembrane</keyword>
<keyword evidence="5 7" id="KW-0472">Membrane</keyword>